<name>A0A1H5TKH4_9CLOT</name>
<dbReference type="RefSeq" id="WP_103895653.1">
    <property type="nucleotide sequence ID" value="NZ_FNUK01000006.1"/>
</dbReference>
<proteinExistence type="predicted"/>
<evidence type="ECO:0000313" key="3">
    <source>
        <dbReference type="Proteomes" id="UP000242850"/>
    </source>
</evidence>
<dbReference type="InterPro" id="IPR011042">
    <property type="entry name" value="6-blade_b-propeller_TolB-like"/>
</dbReference>
<protein>
    <recommendedName>
        <fullName evidence="1">Prolow-density lipoprotein receptor-related protein 1-like beta-propeller domain-containing protein</fullName>
    </recommendedName>
</protein>
<dbReference type="EMBL" id="FNUK01000006">
    <property type="protein sequence ID" value="SEF63266.1"/>
    <property type="molecule type" value="Genomic_DNA"/>
</dbReference>
<evidence type="ECO:0000313" key="2">
    <source>
        <dbReference type="EMBL" id="SEF63266.1"/>
    </source>
</evidence>
<dbReference type="SUPFAM" id="SSF69304">
    <property type="entry name" value="Tricorn protease N-terminal domain"/>
    <property type="match status" value="1"/>
</dbReference>
<dbReference type="OrthoDB" id="1953747at2"/>
<dbReference type="AlphaFoldDB" id="A0A1H5TKH4"/>
<gene>
    <name evidence="2" type="ORF">SAMN05660865_00648</name>
</gene>
<dbReference type="Proteomes" id="UP000242850">
    <property type="component" value="Unassembled WGS sequence"/>
</dbReference>
<accession>A0A1H5TKH4</accession>
<dbReference type="InterPro" id="IPR032485">
    <property type="entry name" value="LRP1-like_beta_prop"/>
</dbReference>
<keyword evidence="3" id="KW-1185">Reference proteome</keyword>
<dbReference type="Pfam" id="PF16472">
    <property type="entry name" value="DUF5050"/>
    <property type="match status" value="1"/>
</dbReference>
<dbReference type="Gene3D" id="2.120.10.30">
    <property type="entry name" value="TolB, C-terminal domain"/>
    <property type="match status" value="1"/>
</dbReference>
<feature type="domain" description="Prolow-density lipoprotein receptor-related protein 1-like beta-propeller" evidence="1">
    <location>
        <begin position="62"/>
        <end position="324"/>
    </location>
</feature>
<organism evidence="2 3">
    <name type="scientific">Caloramator fervidus</name>
    <dbReference type="NCBI Taxonomy" id="29344"/>
    <lineage>
        <taxon>Bacteria</taxon>
        <taxon>Bacillati</taxon>
        <taxon>Bacillota</taxon>
        <taxon>Clostridia</taxon>
        <taxon>Eubacteriales</taxon>
        <taxon>Clostridiaceae</taxon>
        <taxon>Caloramator</taxon>
    </lineage>
</organism>
<evidence type="ECO:0000259" key="1">
    <source>
        <dbReference type="Pfam" id="PF16472"/>
    </source>
</evidence>
<reference evidence="3" key="1">
    <citation type="submission" date="2016-10" db="EMBL/GenBank/DDBJ databases">
        <authorList>
            <person name="Varghese N."/>
            <person name="Submissions S."/>
        </authorList>
    </citation>
    <scope>NUCLEOTIDE SEQUENCE [LARGE SCALE GENOMIC DNA]</scope>
    <source>
        <strain evidence="3">DSM 5463</strain>
    </source>
</reference>
<sequence>MKRKIFLLLIVLYVLFINKAFSNMDYGQTLIYPNYYFVDKDVYYVNTNNFNLYKNKNPIIYNINEAGFILFNNQIIFVSNKDNCLYSYNILTKKLKKISQNKVLTGYNTFFIFKDYIFYYDSNNKLRKIKNGREFKVLPYENSIALSLLENKRCFKNYILTWGQNGIKKINLDNYSIKQLYDGPVYSLDVYNDKIYFINSLSNISVIDLNGKKLTEISCKAQENVLDFYQGRLIVDYGYLYFIDYESKKLIRVNLKNYKKEILEKNVEDFYIKDKRLFYINSVEGDNIKYIDISKGIAKALPKDKYLYFLDLNNNYLCLLVKSKNPQNIYGEIKYIKVD</sequence>